<evidence type="ECO:0000259" key="2">
    <source>
        <dbReference type="Pfam" id="PF06057"/>
    </source>
</evidence>
<keyword evidence="1" id="KW-1133">Transmembrane helix</keyword>
<keyword evidence="1" id="KW-0812">Transmembrane</keyword>
<evidence type="ECO:0000313" key="4">
    <source>
        <dbReference type="Proteomes" id="UP000386575"/>
    </source>
</evidence>
<dbReference type="InterPro" id="IPR010333">
    <property type="entry name" value="VirJ"/>
</dbReference>
<keyword evidence="1" id="KW-0472">Membrane</keyword>
<dbReference type="InterPro" id="IPR011225">
    <property type="entry name" value="IV_sec_VirJ"/>
</dbReference>
<dbReference type="Proteomes" id="UP000386575">
    <property type="component" value="Unassembled WGS sequence"/>
</dbReference>
<proteinExistence type="predicted"/>
<protein>
    <submittedName>
        <fullName evidence="3">Virulence factor family protein</fullName>
    </submittedName>
</protein>
<dbReference type="InterPro" id="IPR029058">
    <property type="entry name" value="AB_hydrolase_fold"/>
</dbReference>
<name>A0A6A1TPJ5_NEOGA</name>
<evidence type="ECO:0000256" key="1">
    <source>
        <dbReference type="SAM" id="Phobius"/>
    </source>
</evidence>
<dbReference type="EMBL" id="VZUL01000002">
    <property type="protein sequence ID" value="KAB1085614.1"/>
    <property type="molecule type" value="Genomic_DNA"/>
</dbReference>
<feature type="domain" description="Bacterial virulence" evidence="2">
    <location>
        <begin position="294"/>
        <end position="479"/>
    </location>
</feature>
<gene>
    <name evidence="3" type="ORF">F4V91_03685</name>
</gene>
<comment type="caution">
    <text evidence="3">The sequence shown here is derived from an EMBL/GenBank/DDBJ whole genome shotgun (WGS) entry which is preliminary data.</text>
</comment>
<accession>A0A6A1TPJ5</accession>
<feature type="transmembrane region" description="Helical" evidence="1">
    <location>
        <begin position="38"/>
        <end position="56"/>
    </location>
</feature>
<evidence type="ECO:0000313" key="3">
    <source>
        <dbReference type="EMBL" id="KAB1085614.1"/>
    </source>
</evidence>
<dbReference type="PIRSF" id="PIRSF029063">
    <property type="entry name" value="IV_sec_VirJ"/>
    <property type="match status" value="1"/>
</dbReference>
<dbReference type="Pfam" id="PF06057">
    <property type="entry name" value="VirJ"/>
    <property type="match status" value="1"/>
</dbReference>
<dbReference type="SUPFAM" id="SSF53474">
    <property type="entry name" value="alpha/beta-Hydrolases"/>
    <property type="match status" value="2"/>
</dbReference>
<dbReference type="Gene3D" id="3.40.50.1820">
    <property type="entry name" value="alpha/beta hydrolase"/>
    <property type="match status" value="2"/>
</dbReference>
<organism evidence="3 4">
    <name type="scientific">Neorhizobium galegae</name>
    <name type="common">Rhizobium galegae</name>
    <dbReference type="NCBI Taxonomy" id="399"/>
    <lineage>
        <taxon>Bacteria</taxon>
        <taxon>Pseudomonadati</taxon>
        <taxon>Pseudomonadota</taxon>
        <taxon>Alphaproteobacteria</taxon>
        <taxon>Hyphomicrobiales</taxon>
        <taxon>Rhizobiaceae</taxon>
        <taxon>Rhizobium/Agrobacterium group</taxon>
        <taxon>Neorhizobium</taxon>
    </lineage>
</organism>
<reference evidence="3 4" key="1">
    <citation type="submission" date="2019-09" db="EMBL/GenBank/DDBJ databases">
        <title>Genome sequencing of Ng87 strain.</title>
        <authorList>
            <person name="Karasev E.S."/>
            <person name="Andronov E."/>
        </authorList>
    </citation>
    <scope>NUCLEOTIDE SEQUENCE [LARGE SCALE GENOMIC DNA]</scope>
    <source>
        <strain evidence="3 4">Ng87</strain>
    </source>
</reference>
<dbReference type="AlphaFoldDB" id="A0A6A1TPJ5"/>
<sequence>MAAAVSGRLRPRHAGRFDARHYHVDRWRAEGHPSQMRLLPIVFAGITLAAAIFNIVSEPALKTKSLPTDRISFPEGKATGVVVLLSDGEGWTDREEQVSEVLTGHGALVVGVDIRQYYAALEKEWDDCLYLVSDIETLSHQLHRSADIANYHPPVVAGIGDGATLALAIAAQTPDSTIAETLAIDPRTTIPLSTILCTPAPKTPVPGGTVYGLTEGDLPNPIRVVFSPSADAAGRIHAEELKEIHPAIEFRETAEGADVALLENISAIARRLAHSASPLNLPIVPIHATPKHNTMAIIYSGDGGWRDIDQQLGAYLKEEGIPVVGVDALRYFWSERTPEQTAADLSRIMTSYRKRWNVDNVLLIGYSFGANVLPATYRLLPEADKQAISLVSLLALSHHADFEIDVGGWLGIRGTGHGDPVDDLRKVEPSKIQCIYGLKEKESACPAVKEIPGVQVLAREGGHHFDGDYRALNRLIVDRAVALMAVN</sequence>